<dbReference type="RefSeq" id="XP_044719875.1">
    <property type="nucleotide sequence ID" value="XM_044864935.1"/>
</dbReference>
<proteinExistence type="predicted"/>
<name>A0A9P8MWK9_9HYPO</name>
<accession>A0A9P8MWK9</accession>
<evidence type="ECO:0000313" key="2">
    <source>
        <dbReference type="EMBL" id="KAH0962362.1"/>
    </source>
</evidence>
<organism evidence="2 3">
    <name type="scientific">Hirsutella rhossiliensis</name>
    <dbReference type="NCBI Taxonomy" id="111463"/>
    <lineage>
        <taxon>Eukaryota</taxon>
        <taxon>Fungi</taxon>
        <taxon>Dikarya</taxon>
        <taxon>Ascomycota</taxon>
        <taxon>Pezizomycotina</taxon>
        <taxon>Sordariomycetes</taxon>
        <taxon>Hypocreomycetidae</taxon>
        <taxon>Hypocreales</taxon>
        <taxon>Ophiocordycipitaceae</taxon>
        <taxon>Hirsutella</taxon>
    </lineage>
</organism>
<keyword evidence="3" id="KW-1185">Reference proteome</keyword>
<sequence length="140" mass="14641">MKFFAAATILLASAAAAPIESTIEKRDEYPGPYGNGFNGINQGGNYGFNGFHKGGNYHGFHPYNPLAGVCPTVGPHNNPQCCPVGAWGNGHNGWGNGNGWAGNQGCVGRPATGYCPGSTVPRCCYVPYPGQVHSCSHSFH</sequence>
<dbReference type="Proteomes" id="UP000824596">
    <property type="component" value="Unassembled WGS sequence"/>
</dbReference>
<feature type="signal peptide" evidence="1">
    <location>
        <begin position="1"/>
        <end position="16"/>
    </location>
</feature>
<feature type="chain" id="PRO_5040287779" evidence="1">
    <location>
        <begin position="17"/>
        <end position="140"/>
    </location>
</feature>
<dbReference type="GeneID" id="68355593"/>
<dbReference type="OrthoDB" id="10610642at2759"/>
<dbReference type="AlphaFoldDB" id="A0A9P8MWK9"/>
<comment type="caution">
    <text evidence="2">The sequence shown here is derived from an EMBL/GenBank/DDBJ whole genome shotgun (WGS) entry which is preliminary data.</text>
</comment>
<gene>
    <name evidence="2" type="ORF">HRG_06464</name>
</gene>
<reference evidence="2" key="1">
    <citation type="submission" date="2021-09" db="EMBL/GenBank/DDBJ databases">
        <title>A high-quality genome of the endoparasitic fungus Hirsutella rhossiliensis with a comparison of Hirsutella genomes reveals transposable elements contributing to genome size variation.</title>
        <authorList>
            <person name="Lin R."/>
            <person name="Jiao Y."/>
            <person name="Sun X."/>
            <person name="Ling J."/>
            <person name="Xie B."/>
            <person name="Cheng X."/>
        </authorList>
    </citation>
    <scope>NUCLEOTIDE SEQUENCE</scope>
    <source>
        <strain evidence="2">HR02</strain>
    </source>
</reference>
<evidence type="ECO:0000313" key="3">
    <source>
        <dbReference type="Proteomes" id="UP000824596"/>
    </source>
</evidence>
<evidence type="ECO:0000256" key="1">
    <source>
        <dbReference type="SAM" id="SignalP"/>
    </source>
</evidence>
<keyword evidence="1" id="KW-0732">Signal</keyword>
<protein>
    <submittedName>
        <fullName evidence="2">Uncharacterized protein</fullName>
    </submittedName>
</protein>
<dbReference type="EMBL" id="JAIZPD010000006">
    <property type="protein sequence ID" value="KAH0962362.1"/>
    <property type="molecule type" value="Genomic_DNA"/>
</dbReference>